<dbReference type="AlphaFoldDB" id="A0AB73IQ34"/>
<name>A0AB73IQ34_9BURK</name>
<protein>
    <submittedName>
        <fullName evidence="1">Uncharacterized protein</fullName>
    </submittedName>
</protein>
<sequence>MDVAWLSIIADEWPARRKAIEDWLCDTNFTPNGEALTRLAR</sequence>
<gene>
    <name evidence="1" type="ORF">J2793_006967</name>
</gene>
<dbReference type="Gene3D" id="3.40.630.30">
    <property type="match status" value="1"/>
</dbReference>
<reference evidence="1" key="1">
    <citation type="submission" date="2023-07" db="EMBL/GenBank/DDBJ databases">
        <title>Sorghum-associated microbial communities from plants grown in Nebraska, USA.</title>
        <authorList>
            <person name="Schachtman D."/>
        </authorList>
    </citation>
    <scope>NUCLEOTIDE SEQUENCE</scope>
    <source>
        <strain evidence="1">DS1061</strain>
    </source>
</reference>
<evidence type="ECO:0000313" key="2">
    <source>
        <dbReference type="Proteomes" id="UP001229486"/>
    </source>
</evidence>
<comment type="caution">
    <text evidence="1">The sequence shown here is derived from an EMBL/GenBank/DDBJ whole genome shotgun (WGS) entry which is preliminary data.</text>
</comment>
<dbReference type="EMBL" id="JAURTK010000021">
    <property type="protein sequence ID" value="MDP9651492.1"/>
    <property type="molecule type" value="Genomic_DNA"/>
</dbReference>
<organism evidence="1 2">
    <name type="scientific">Paraburkholderia caledonica</name>
    <dbReference type="NCBI Taxonomy" id="134536"/>
    <lineage>
        <taxon>Bacteria</taxon>
        <taxon>Pseudomonadati</taxon>
        <taxon>Pseudomonadota</taxon>
        <taxon>Betaproteobacteria</taxon>
        <taxon>Burkholderiales</taxon>
        <taxon>Burkholderiaceae</taxon>
        <taxon>Paraburkholderia</taxon>
    </lineage>
</organism>
<dbReference type="Proteomes" id="UP001229486">
    <property type="component" value="Unassembled WGS sequence"/>
</dbReference>
<evidence type="ECO:0000313" key="1">
    <source>
        <dbReference type="EMBL" id="MDP9651492.1"/>
    </source>
</evidence>
<accession>A0AB73IQ34</accession>
<proteinExistence type="predicted"/>